<protein>
    <submittedName>
        <fullName evidence="1">Uncharacterized protein</fullName>
    </submittedName>
</protein>
<keyword evidence="2" id="KW-1185">Reference proteome</keyword>
<evidence type="ECO:0000313" key="1">
    <source>
        <dbReference type="EMBL" id="KAJ1174296.1"/>
    </source>
</evidence>
<evidence type="ECO:0000313" key="2">
    <source>
        <dbReference type="Proteomes" id="UP001066276"/>
    </source>
</evidence>
<comment type="caution">
    <text evidence="1">The sequence shown here is derived from an EMBL/GenBank/DDBJ whole genome shotgun (WGS) entry which is preliminary data.</text>
</comment>
<dbReference type="AlphaFoldDB" id="A0AAV7TDW3"/>
<organism evidence="1 2">
    <name type="scientific">Pleurodeles waltl</name>
    <name type="common">Iberian ribbed newt</name>
    <dbReference type="NCBI Taxonomy" id="8319"/>
    <lineage>
        <taxon>Eukaryota</taxon>
        <taxon>Metazoa</taxon>
        <taxon>Chordata</taxon>
        <taxon>Craniata</taxon>
        <taxon>Vertebrata</taxon>
        <taxon>Euteleostomi</taxon>
        <taxon>Amphibia</taxon>
        <taxon>Batrachia</taxon>
        <taxon>Caudata</taxon>
        <taxon>Salamandroidea</taxon>
        <taxon>Salamandridae</taxon>
        <taxon>Pleurodelinae</taxon>
        <taxon>Pleurodeles</taxon>
    </lineage>
</organism>
<name>A0AAV7TDW3_PLEWA</name>
<sequence>MQGLTESRAIQGFLALIQTSQDRAGPAPAQLRLLNIWLQLGAKKHPPNSAVGHCLLFAWFIIAADPRECVQGLIYSKRANHRPDGIRAHWNKAAL</sequence>
<dbReference type="Proteomes" id="UP001066276">
    <property type="component" value="Chromosome 4_1"/>
</dbReference>
<gene>
    <name evidence="1" type="ORF">NDU88_006118</name>
</gene>
<reference evidence="1" key="1">
    <citation type="journal article" date="2022" name="bioRxiv">
        <title>Sequencing and chromosome-scale assembly of the giantPleurodeles waltlgenome.</title>
        <authorList>
            <person name="Brown T."/>
            <person name="Elewa A."/>
            <person name="Iarovenko S."/>
            <person name="Subramanian E."/>
            <person name="Araus A.J."/>
            <person name="Petzold A."/>
            <person name="Susuki M."/>
            <person name="Suzuki K.-i.T."/>
            <person name="Hayashi T."/>
            <person name="Toyoda A."/>
            <person name="Oliveira C."/>
            <person name="Osipova E."/>
            <person name="Leigh N.D."/>
            <person name="Simon A."/>
            <person name="Yun M.H."/>
        </authorList>
    </citation>
    <scope>NUCLEOTIDE SEQUENCE</scope>
    <source>
        <strain evidence="1">20211129_DDA</strain>
        <tissue evidence="1">Liver</tissue>
    </source>
</reference>
<proteinExistence type="predicted"/>
<dbReference type="EMBL" id="JANPWB010000007">
    <property type="protein sequence ID" value="KAJ1174296.1"/>
    <property type="molecule type" value="Genomic_DNA"/>
</dbReference>
<accession>A0AAV7TDW3</accession>